<dbReference type="EMBL" id="JANTQA010000023">
    <property type="protein sequence ID" value="KAJ3444811.1"/>
    <property type="molecule type" value="Genomic_DNA"/>
</dbReference>
<comment type="caution">
    <text evidence="2">The sequence shown here is derived from an EMBL/GenBank/DDBJ whole genome shotgun (WGS) entry which is preliminary data.</text>
</comment>
<proteinExistence type="predicted"/>
<feature type="compositionally biased region" description="Basic residues" evidence="1">
    <location>
        <begin position="140"/>
        <end position="155"/>
    </location>
</feature>
<dbReference type="AlphaFoldDB" id="A0AAV7ZS40"/>
<dbReference type="Proteomes" id="UP001146793">
    <property type="component" value="Unassembled WGS sequence"/>
</dbReference>
<reference evidence="2" key="1">
    <citation type="submission" date="2022-08" db="EMBL/GenBank/DDBJ databases">
        <title>Novel sulphate-reducing endosymbionts in the free-living metamonad Anaeramoeba.</title>
        <authorList>
            <person name="Jerlstrom-Hultqvist J."/>
            <person name="Cepicka I."/>
            <person name="Gallot-Lavallee L."/>
            <person name="Salas-Leiva D."/>
            <person name="Curtis B.A."/>
            <person name="Zahonova K."/>
            <person name="Pipaliya S."/>
            <person name="Dacks J."/>
            <person name="Roger A.J."/>
        </authorList>
    </citation>
    <scope>NUCLEOTIDE SEQUENCE</scope>
    <source>
        <strain evidence="2">Busselton2</strain>
    </source>
</reference>
<feature type="region of interest" description="Disordered" evidence="1">
    <location>
        <begin position="293"/>
        <end position="314"/>
    </location>
</feature>
<name>A0AAV7ZS40_9EUKA</name>
<organism evidence="2 3">
    <name type="scientific">Anaeramoeba flamelloides</name>
    <dbReference type="NCBI Taxonomy" id="1746091"/>
    <lineage>
        <taxon>Eukaryota</taxon>
        <taxon>Metamonada</taxon>
        <taxon>Anaeramoebidae</taxon>
        <taxon>Anaeramoeba</taxon>
    </lineage>
</organism>
<accession>A0AAV7ZS40</accession>
<gene>
    <name evidence="2" type="ORF">M0812_10672</name>
</gene>
<evidence type="ECO:0000313" key="2">
    <source>
        <dbReference type="EMBL" id="KAJ3444811.1"/>
    </source>
</evidence>
<evidence type="ECO:0000256" key="1">
    <source>
        <dbReference type="SAM" id="MobiDB-lite"/>
    </source>
</evidence>
<protein>
    <submittedName>
        <fullName evidence="2">Uncharacterized protein</fullName>
    </submittedName>
</protein>
<evidence type="ECO:0000313" key="3">
    <source>
        <dbReference type="Proteomes" id="UP001146793"/>
    </source>
</evidence>
<feature type="region of interest" description="Disordered" evidence="1">
    <location>
        <begin position="140"/>
        <end position="184"/>
    </location>
</feature>
<sequence>MNQSQTNSLFKKMISPLTKKQHKYLDSKDYGHQKKMFNKYVPDHLRDSCLYIGEITNYVQFFKIISTLFPAIKFQILDNDNSLLEFPKEWSYVLSHCRCIEHRNFLDGVRNSLEKVHMYPNKKKNPKCYSYIYLKEKPRAPKKKKVKRRKKKKKNNQYCKSLSDKKHFSNSFGGSSSKRSTAKTEIRLSRDPLLTFSPILNYKNLVPNDLKEKNMFMLNKKDRKRKRRTKKEEIKIEVEKGNNDNSLNDNIKNSNLNHNDLMLTFEDLIPEKIFNPKFEETISLQSKPVEQSQQFQLSETSQLSQQSQQTNENSLQNWDEVTKELDYLKAINGDYDF</sequence>